<evidence type="ECO:0000259" key="2">
    <source>
        <dbReference type="Pfam" id="PF01975"/>
    </source>
</evidence>
<dbReference type="InterPro" id="IPR027746">
    <property type="entry name" value="TTL"/>
</dbReference>
<dbReference type="PROSITE" id="PS51221">
    <property type="entry name" value="TTL"/>
    <property type="match status" value="1"/>
</dbReference>
<feature type="domain" description="Survival protein SurE-like phosphatase/nucleotidase" evidence="2">
    <location>
        <begin position="3"/>
        <end position="223"/>
    </location>
</feature>
<dbReference type="SUPFAM" id="SSF64167">
    <property type="entry name" value="SurE-like"/>
    <property type="match status" value="1"/>
</dbReference>
<reference evidence="4" key="1">
    <citation type="submission" date="2016-05" db="EMBL/GenBank/DDBJ databases">
        <title>Comparative genomics of biotechnologically important yeasts.</title>
        <authorList>
            <consortium name="DOE Joint Genome Institute"/>
            <person name="Riley R."/>
            <person name="Haridas S."/>
            <person name="Wolfe K.H."/>
            <person name="Lopes M.R."/>
            <person name="Hittinger C.T."/>
            <person name="Goker M."/>
            <person name="Salamov A."/>
            <person name="Wisecaver J."/>
            <person name="Long T.M."/>
            <person name="Aerts A.L."/>
            <person name="Barry K."/>
            <person name="Choi C."/>
            <person name="Clum A."/>
            <person name="Coughlan A.Y."/>
            <person name="Deshpande S."/>
            <person name="Douglass A.P."/>
            <person name="Hanson S.J."/>
            <person name="Klenk H.-P."/>
            <person name="Labutti K."/>
            <person name="Lapidus A."/>
            <person name="Lindquist E."/>
            <person name="Lipzen A."/>
            <person name="Meier-Kolthoff J.P."/>
            <person name="Ohm R.A."/>
            <person name="Otillar R.P."/>
            <person name="Pangilinan J."/>
            <person name="Peng Y."/>
            <person name="Rokas A."/>
            <person name="Rosa C.A."/>
            <person name="Scheuner C."/>
            <person name="Sibirny A.A."/>
            <person name="Slot J.C."/>
            <person name="Stielow J.B."/>
            <person name="Sun H."/>
            <person name="Kurtzman C.P."/>
            <person name="Blackwell M."/>
            <person name="Grigoriev I.V."/>
            <person name="Jeffries T.W."/>
        </authorList>
    </citation>
    <scope>NUCLEOTIDE SEQUENCE [LARGE SCALE GENOMIC DNA]</scope>
    <source>
        <strain evidence="4">NRRL Y-12698</strain>
    </source>
</reference>
<feature type="region of interest" description="Disordered" evidence="1">
    <location>
        <begin position="467"/>
        <end position="492"/>
    </location>
</feature>
<dbReference type="GO" id="GO:0016787">
    <property type="term" value="F:hydrolase activity"/>
    <property type="evidence" value="ECO:0007669"/>
    <property type="project" value="InterPro"/>
</dbReference>
<evidence type="ECO:0000313" key="3">
    <source>
        <dbReference type="EMBL" id="ODQ81737.1"/>
    </source>
</evidence>
<dbReference type="RefSeq" id="XP_018987065.1">
    <property type="nucleotide sequence ID" value="XM_019130314.1"/>
</dbReference>
<accession>A0A1E3QXH6</accession>
<dbReference type="Proteomes" id="UP000094336">
    <property type="component" value="Unassembled WGS sequence"/>
</dbReference>
<protein>
    <recommendedName>
        <fullName evidence="2">Survival protein SurE-like phosphatase/nucleotidase domain-containing protein</fullName>
    </recommendedName>
</protein>
<sequence>MHVLLTNDDGPLCDAHSPYIAPLAAAIKAHTTWELSIATPSAPRSWIGKAHFADQTITAAYLYPTEGNSYDGPFAEPQPELLAQGRTEWVTVDSTPAAASDMGIHHLFQHKAPIDLVISGPNFGENVSSVFMLASGTVGASMEAALHGMKSVSLSFKHEPEHMLKPEIITEACHIGVKLIEHLYRQWPQDRSVDLYTINVPMVPSLKLGETKIEYTSVFQNTWGSLFVKDPLAQQWQWQPDFAHVVRQIAADKAQGVHNDAVCIHDGKVSVTALKASYKDVPLSGEIVLGGLNEGVSRLTVLDRVSATVALTIPKDAYIYEALLAAVNKHLNAVVVDTLPATIASKVFHFGDYEELNTDEAFNPNYLLCSYIYRKALIRKHYLAHTIHSYVVKHPQSCLTKNFPTTYQLEVDYAEFLDESLDDCYELREEIMEGEKTWILKPSMSDRGQGIRIFQTVEQLQAIFDSFEEESSDEEEEEEEEETTEHKPYGGDNGVITSQLRHFVVQEYQANPLLLPAYNNKKFHLRCYVVASGALKVYVYKPMLTLFALSQFKLPQANDNDEIELYGHLTNTCLQGEENAILNNSVVEFWHLEGISDTQKQQVFALLCDTVSELFNAAVSVDKMNFQPMANAFEIFGVDFLVDDAFGVTLLEVNSYPDFKQTGDDLKGLIYGLFDDVVSEVVAPFFHGKQGTSHNLVSVLDQSTSGAW</sequence>
<feature type="compositionally biased region" description="Acidic residues" evidence="1">
    <location>
        <begin position="467"/>
        <end position="483"/>
    </location>
</feature>
<evidence type="ECO:0000256" key="1">
    <source>
        <dbReference type="SAM" id="MobiDB-lite"/>
    </source>
</evidence>
<dbReference type="InterPro" id="IPR002828">
    <property type="entry name" value="SurE-like_Pase/nucleotidase"/>
</dbReference>
<dbReference type="OrthoDB" id="202825at2759"/>
<dbReference type="GO" id="GO:0000932">
    <property type="term" value="C:P-body"/>
    <property type="evidence" value="ECO:0007669"/>
    <property type="project" value="EnsemblFungi"/>
</dbReference>
<dbReference type="Pfam" id="PF01975">
    <property type="entry name" value="SurE"/>
    <property type="match status" value="1"/>
</dbReference>
<dbReference type="Gene3D" id="3.30.470.20">
    <property type="entry name" value="ATP-grasp fold, B domain"/>
    <property type="match status" value="1"/>
</dbReference>
<dbReference type="InterPro" id="IPR004344">
    <property type="entry name" value="TTL/TTLL_fam"/>
</dbReference>
<dbReference type="Gene3D" id="3.40.1210.10">
    <property type="entry name" value="Survival protein SurE-like phosphatase/nucleotidase"/>
    <property type="match status" value="1"/>
</dbReference>
<dbReference type="InterPro" id="IPR036523">
    <property type="entry name" value="SurE-like_sf"/>
</dbReference>
<name>A0A1E3QXH6_9ASCO</name>
<dbReference type="PANTHER" id="PTHR47551">
    <property type="entry name" value="TUBULIN--TYROSINE LIGASE PBY1-RELATED"/>
    <property type="match status" value="1"/>
</dbReference>
<dbReference type="STRING" id="984486.A0A1E3QXH6"/>
<dbReference type="NCBIfam" id="TIGR00087">
    <property type="entry name" value="surE"/>
    <property type="match status" value="1"/>
</dbReference>
<dbReference type="GeneID" id="30148167"/>
<dbReference type="EMBL" id="KV454427">
    <property type="protein sequence ID" value="ODQ81737.1"/>
    <property type="molecule type" value="Genomic_DNA"/>
</dbReference>
<dbReference type="PANTHER" id="PTHR47551:SF1">
    <property type="entry name" value="TUBULIN--TYROSINE LIGASE PBY1-RELATED"/>
    <property type="match status" value="1"/>
</dbReference>
<evidence type="ECO:0000313" key="4">
    <source>
        <dbReference type="Proteomes" id="UP000094336"/>
    </source>
</evidence>
<gene>
    <name evidence="3" type="ORF">BABINDRAFT_165261</name>
</gene>
<dbReference type="AlphaFoldDB" id="A0A1E3QXH6"/>
<dbReference type="SUPFAM" id="SSF56059">
    <property type="entry name" value="Glutathione synthetase ATP-binding domain-like"/>
    <property type="match status" value="1"/>
</dbReference>
<dbReference type="Pfam" id="PF03133">
    <property type="entry name" value="TTL"/>
    <property type="match status" value="1"/>
</dbReference>
<keyword evidence="4" id="KW-1185">Reference proteome</keyword>
<organism evidence="3 4">
    <name type="scientific">Babjeviella inositovora NRRL Y-12698</name>
    <dbReference type="NCBI Taxonomy" id="984486"/>
    <lineage>
        <taxon>Eukaryota</taxon>
        <taxon>Fungi</taxon>
        <taxon>Dikarya</taxon>
        <taxon>Ascomycota</taxon>
        <taxon>Saccharomycotina</taxon>
        <taxon>Pichiomycetes</taxon>
        <taxon>Serinales incertae sedis</taxon>
        <taxon>Babjeviella</taxon>
    </lineage>
</organism>
<proteinExistence type="predicted"/>